<organism evidence="2 3">
    <name type="scientific">Nonomuraea wenchangensis</name>
    <dbReference type="NCBI Taxonomy" id="568860"/>
    <lineage>
        <taxon>Bacteria</taxon>
        <taxon>Bacillati</taxon>
        <taxon>Actinomycetota</taxon>
        <taxon>Actinomycetes</taxon>
        <taxon>Streptosporangiales</taxon>
        <taxon>Streptosporangiaceae</taxon>
        <taxon>Nonomuraea</taxon>
    </lineage>
</organism>
<keyword evidence="1" id="KW-0812">Transmembrane</keyword>
<name>A0A1I0F479_9ACTN</name>
<gene>
    <name evidence="2" type="ORF">SAMN05421811_103315</name>
</gene>
<protein>
    <submittedName>
        <fullName evidence="2">Uncharacterized protein</fullName>
    </submittedName>
</protein>
<keyword evidence="3" id="KW-1185">Reference proteome</keyword>
<keyword evidence="1" id="KW-1133">Transmembrane helix</keyword>
<feature type="transmembrane region" description="Helical" evidence="1">
    <location>
        <begin position="21"/>
        <end position="41"/>
    </location>
</feature>
<evidence type="ECO:0000313" key="3">
    <source>
        <dbReference type="Proteomes" id="UP000199361"/>
    </source>
</evidence>
<reference evidence="2 3" key="1">
    <citation type="submission" date="2016-10" db="EMBL/GenBank/DDBJ databases">
        <authorList>
            <person name="de Groot N.N."/>
        </authorList>
    </citation>
    <scope>NUCLEOTIDE SEQUENCE [LARGE SCALE GENOMIC DNA]</scope>
    <source>
        <strain evidence="2 3">CGMCC 4.5598</strain>
    </source>
</reference>
<keyword evidence="1" id="KW-0472">Membrane</keyword>
<sequence length="153" mass="16427">MNGGPQGRGPEGRTRKLKDRTNVILVGVAVLAWAGAVVHSLPELRNTAILLVTVGVGATTAICATVRAGMARLVDQVARVSGKVAEHAERMEKATSTHAERNEKATSDHAEILAKHVLAVERFFEMGVRSDAVARYDAQDLSPISPRQLRRLG</sequence>
<dbReference type="EMBL" id="FOHX01000003">
    <property type="protein sequence ID" value="SET52644.1"/>
    <property type="molecule type" value="Genomic_DNA"/>
</dbReference>
<proteinExistence type="predicted"/>
<dbReference type="Proteomes" id="UP000199361">
    <property type="component" value="Unassembled WGS sequence"/>
</dbReference>
<dbReference type="AlphaFoldDB" id="A0A1I0F479"/>
<evidence type="ECO:0000313" key="2">
    <source>
        <dbReference type="EMBL" id="SET52644.1"/>
    </source>
</evidence>
<feature type="transmembrane region" description="Helical" evidence="1">
    <location>
        <begin position="47"/>
        <end position="66"/>
    </location>
</feature>
<accession>A0A1I0F479</accession>
<evidence type="ECO:0000256" key="1">
    <source>
        <dbReference type="SAM" id="Phobius"/>
    </source>
</evidence>